<accession>A0A8T3BRQ8</accession>
<name>A0A8T3BRQ8_DENNO</name>
<feature type="transmembrane region" description="Helical" evidence="1">
    <location>
        <begin position="148"/>
        <end position="171"/>
    </location>
</feature>
<evidence type="ECO:0000313" key="2">
    <source>
        <dbReference type="EMBL" id="KAI0519029.1"/>
    </source>
</evidence>
<protein>
    <recommendedName>
        <fullName evidence="4">Reverse transcriptase/retrotransposon-derived protein RNase H-like domain-containing protein</fullName>
    </recommendedName>
</protein>
<dbReference type="Proteomes" id="UP000829196">
    <property type="component" value="Unassembled WGS sequence"/>
</dbReference>
<keyword evidence="1" id="KW-0472">Membrane</keyword>
<evidence type="ECO:0000256" key="1">
    <source>
        <dbReference type="SAM" id="Phobius"/>
    </source>
</evidence>
<evidence type="ECO:0008006" key="4">
    <source>
        <dbReference type="Google" id="ProtNLM"/>
    </source>
</evidence>
<organism evidence="2 3">
    <name type="scientific">Dendrobium nobile</name>
    <name type="common">Orchid</name>
    <dbReference type="NCBI Taxonomy" id="94219"/>
    <lineage>
        <taxon>Eukaryota</taxon>
        <taxon>Viridiplantae</taxon>
        <taxon>Streptophyta</taxon>
        <taxon>Embryophyta</taxon>
        <taxon>Tracheophyta</taxon>
        <taxon>Spermatophyta</taxon>
        <taxon>Magnoliopsida</taxon>
        <taxon>Liliopsida</taxon>
        <taxon>Asparagales</taxon>
        <taxon>Orchidaceae</taxon>
        <taxon>Epidendroideae</taxon>
        <taxon>Malaxideae</taxon>
        <taxon>Dendrobiinae</taxon>
        <taxon>Dendrobium</taxon>
    </lineage>
</organism>
<keyword evidence="1" id="KW-0812">Transmembrane</keyword>
<keyword evidence="1" id="KW-1133">Transmembrane helix</keyword>
<feature type="transmembrane region" description="Helical" evidence="1">
    <location>
        <begin position="108"/>
        <end position="128"/>
    </location>
</feature>
<sequence length="240" mass="26406">MDVGQIIFGRPWLFDNDVISTGELTPVYSSMMVFEVTCDASSIGIGVVLSQEGHPVLTLEYTYMIRHKAGYENKAADALSCQIMKTKEMRAEFVPWDSKMAFGILRLVVFRAWFLGFHGLAVSVPWLLGFLGGLLVFRAGWPFPCLGASVPCLAFWVSAVASSGLGWANFLGGPSLSPREIFARIRSSPHNSSFSELSLGCNHKCLQNFGGVVRFVKTPFPLAPTKVRERGKLKVNFSNC</sequence>
<keyword evidence="3" id="KW-1185">Reference proteome</keyword>
<dbReference type="EMBL" id="JAGYWB010000006">
    <property type="protein sequence ID" value="KAI0519029.1"/>
    <property type="molecule type" value="Genomic_DNA"/>
</dbReference>
<reference evidence="2" key="1">
    <citation type="journal article" date="2022" name="Front. Genet.">
        <title>Chromosome-Scale Assembly of the Dendrobium nobile Genome Provides Insights Into the Molecular Mechanism of the Biosynthesis of the Medicinal Active Ingredient of Dendrobium.</title>
        <authorList>
            <person name="Xu Q."/>
            <person name="Niu S.-C."/>
            <person name="Li K.-L."/>
            <person name="Zheng P.-J."/>
            <person name="Zhang X.-J."/>
            <person name="Jia Y."/>
            <person name="Liu Y."/>
            <person name="Niu Y.-X."/>
            <person name="Yu L.-H."/>
            <person name="Chen D.-F."/>
            <person name="Zhang G.-Q."/>
        </authorList>
    </citation>
    <scope>NUCLEOTIDE SEQUENCE</scope>
    <source>
        <tissue evidence="2">Leaf</tissue>
    </source>
</reference>
<gene>
    <name evidence="2" type="ORF">KFK09_006468</name>
</gene>
<proteinExistence type="predicted"/>
<evidence type="ECO:0000313" key="3">
    <source>
        <dbReference type="Proteomes" id="UP000829196"/>
    </source>
</evidence>
<comment type="caution">
    <text evidence="2">The sequence shown here is derived from an EMBL/GenBank/DDBJ whole genome shotgun (WGS) entry which is preliminary data.</text>
</comment>
<dbReference type="AlphaFoldDB" id="A0A8T3BRQ8"/>